<sequence length="183" mass="21048">MGKKTLEIKRIENKSARQITFSKRRNGLMKKAMELSVLCDAQVAVVIFSSTGRLFERCNGESLDKVLQRYWNHLRESRTDKKELCFEITDIWSDAAFSQLVKRHFGVSELEHLTLTDLLELETLIHTALSQIRSAKMRLVMESVVNLKKQNNMVQFDSSKLSECNALNFRLLGGEVPAYKLSH</sequence>
<dbReference type="CDD" id="cd00265">
    <property type="entry name" value="MADS_MEF2_like"/>
    <property type="match status" value="1"/>
</dbReference>
<evidence type="ECO:0000256" key="5">
    <source>
        <dbReference type="ARBA" id="ARBA00023242"/>
    </source>
</evidence>
<accession>A0ABD1N5W7</accession>
<dbReference type="Pfam" id="PF00319">
    <property type="entry name" value="SRF-TF"/>
    <property type="match status" value="1"/>
</dbReference>
<dbReference type="PANTHER" id="PTHR48019">
    <property type="entry name" value="SERUM RESPONSE FACTOR HOMOLOG"/>
    <property type="match status" value="1"/>
</dbReference>
<evidence type="ECO:0000313" key="7">
    <source>
        <dbReference type="EMBL" id="KAL2343476.1"/>
    </source>
</evidence>
<dbReference type="SUPFAM" id="SSF55455">
    <property type="entry name" value="SRF-like"/>
    <property type="match status" value="1"/>
</dbReference>
<dbReference type="Gene3D" id="3.40.1810.10">
    <property type="entry name" value="Transcription factor, MADS-box"/>
    <property type="match status" value="1"/>
</dbReference>
<dbReference type="GO" id="GO:0005634">
    <property type="term" value="C:nucleus"/>
    <property type="evidence" value="ECO:0007669"/>
    <property type="project" value="UniProtKB-SubCell"/>
</dbReference>
<keyword evidence="3" id="KW-0238">DNA-binding</keyword>
<dbReference type="Proteomes" id="UP001603857">
    <property type="component" value="Unassembled WGS sequence"/>
</dbReference>
<keyword evidence="2" id="KW-0805">Transcription regulation</keyword>
<dbReference type="InterPro" id="IPR050142">
    <property type="entry name" value="MADS-box/MEF2_TF"/>
</dbReference>
<organism evidence="7 8">
    <name type="scientific">Flemingia macrophylla</name>
    <dbReference type="NCBI Taxonomy" id="520843"/>
    <lineage>
        <taxon>Eukaryota</taxon>
        <taxon>Viridiplantae</taxon>
        <taxon>Streptophyta</taxon>
        <taxon>Embryophyta</taxon>
        <taxon>Tracheophyta</taxon>
        <taxon>Spermatophyta</taxon>
        <taxon>Magnoliopsida</taxon>
        <taxon>eudicotyledons</taxon>
        <taxon>Gunneridae</taxon>
        <taxon>Pentapetalae</taxon>
        <taxon>rosids</taxon>
        <taxon>fabids</taxon>
        <taxon>Fabales</taxon>
        <taxon>Fabaceae</taxon>
        <taxon>Papilionoideae</taxon>
        <taxon>50 kb inversion clade</taxon>
        <taxon>NPAAA clade</taxon>
        <taxon>indigoferoid/millettioid clade</taxon>
        <taxon>Phaseoleae</taxon>
        <taxon>Flemingia</taxon>
    </lineage>
</organism>
<gene>
    <name evidence="7" type="ORF">Fmac_004761</name>
</gene>
<comment type="subcellular location">
    <subcellularLocation>
        <location evidence="1">Nucleus</location>
    </subcellularLocation>
</comment>
<dbReference type="InterPro" id="IPR033896">
    <property type="entry name" value="MEF2-like_N"/>
</dbReference>
<evidence type="ECO:0000256" key="1">
    <source>
        <dbReference type="ARBA" id="ARBA00004123"/>
    </source>
</evidence>
<comment type="caution">
    <text evidence="7">The sequence shown here is derived from an EMBL/GenBank/DDBJ whole genome shotgun (WGS) entry which is preliminary data.</text>
</comment>
<dbReference type="AlphaFoldDB" id="A0ABD1N5W7"/>
<dbReference type="InterPro" id="IPR002100">
    <property type="entry name" value="TF_MADSbox"/>
</dbReference>
<evidence type="ECO:0000256" key="3">
    <source>
        <dbReference type="ARBA" id="ARBA00023125"/>
    </source>
</evidence>
<dbReference type="PRINTS" id="PR00404">
    <property type="entry name" value="MADSDOMAIN"/>
</dbReference>
<evidence type="ECO:0000256" key="4">
    <source>
        <dbReference type="ARBA" id="ARBA00023163"/>
    </source>
</evidence>
<dbReference type="InterPro" id="IPR002487">
    <property type="entry name" value="TF_Kbox"/>
</dbReference>
<feature type="domain" description="MADS-box" evidence="6">
    <location>
        <begin position="1"/>
        <end position="61"/>
    </location>
</feature>
<dbReference type="PROSITE" id="PS50066">
    <property type="entry name" value="MADS_BOX_2"/>
    <property type="match status" value="1"/>
</dbReference>
<evidence type="ECO:0000313" key="8">
    <source>
        <dbReference type="Proteomes" id="UP001603857"/>
    </source>
</evidence>
<dbReference type="EMBL" id="JBGMDY010000002">
    <property type="protein sequence ID" value="KAL2343476.1"/>
    <property type="molecule type" value="Genomic_DNA"/>
</dbReference>
<protein>
    <recommendedName>
        <fullName evidence="6">MADS-box domain-containing protein</fullName>
    </recommendedName>
</protein>
<keyword evidence="8" id="KW-1185">Reference proteome</keyword>
<keyword evidence="4" id="KW-0804">Transcription</keyword>
<dbReference type="InterPro" id="IPR036879">
    <property type="entry name" value="TF_MADSbox_sf"/>
</dbReference>
<reference evidence="7 8" key="1">
    <citation type="submission" date="2024-08" db="EMBL/GenBank/DDBJ databases">
        <title>Insights into the chromosomal genome structure of Flemingia macrophylla.</title>
        <authorList>
            <person name="Ding Y."/>
            <person name="Zhao Y."/>
            <person name="Bi W."/>
            <person name="Wu M."/>
            <person name="Zhao G."/>
            <person name="Gong Y."/>
            <person name="Li W."/>
            <person name="Zhang P."/>
        </authorList>
    </citation>
    <scope>NUCLEOTIDE SEQUENCE [LARGE SCALE GENOMIC DNA]</scope>
    <source>
        <strain evidence="7">DYQJB</strain>
        <tissue evidence="7">Leaf</tissue>
    </source>
</reference>
<keyword evidence="5" id="KW-0539">Nucleus</keyword>
<proteinExistence type="predicted"/>
<evidence type="ECO:0000256" key="2">
    <source>
        <dbReference type="ARBA" id="ARBA00023015"/>
    </source>
</evidence>
<name>A0ABD1N5W7_9FABA</name>
<dbReference type="GO" id="GO:0003677">
    <property type="term" value="F:DNA binding"/>
    <property type="evidence" value="ECO:0007669"/>
    <property type="project" value="UniProtKB-KW"/>
</dbReference>
<dbReference type="SMART" id="SM00432">
    <property type="entry name" value="MADS"/>
    <property type="match status" value="1"/>
</dbReference>
<evidence type="ECO:0000259" key="6">
    <source>
        <dbReference type="PROSITE" id="PS50066"/>
    </source>
</evidence>
<dbReference type="Pfam" id="PF01486">
    <property type="entry name" value="K-box"/>
    <property type="match status" value="1"/>
</dbReference>